<feature type="signal peptide" evidence="1">
    <location>
        <begin position="1"/>
        <end position="16"/>
    </location>
</feature>
<feature type="chain" id="PRO_5012409733" evidence="1">
    <location>
        <begin position="17"/>
        <end position="444"/>
    </location>
</feature>
<organism evidence="2 3">
    <name type="scientific">Rubritalea squalenifaciens DSM 18772</name>
    <dbReference type="NCBI Taxonomy" id="1123071"/>
    <lineage>
        <taxon>Bacteria</taxon>
        <taxon>Pseudomonadati</taxon>
        <taxon>Verrucomicrobiota</taxon>
        <taxon>Verrucomicrobiia</taxon>
        <taxon>Verrucomicrobiales</taxon>
        <taxon>Rubritaleaceae</taxon>
        <taxon>Rubritalea</taxon>
    </lineage>
</organism>
<gene>
    <name evidence="2" type="ORF">SAMN02745181_2808</name>
</gene>
<sequence length="444" mass="48864">MKVLLCLLFSTLLVLGQESVEFSFQNGEWKLVAGNMPMKGKSVRLLADGGTKMKNVYLPAEAPFVHGNGELILDSISDDEGPVKFTGANITVKEFQKEVADLKGRQPFVLGVCGDLLFALGPGDNPAFMMQADGKGKISFAAEVRRRMLLRGEMEGVTDYPLSFQATGETSLDQAIRAASLLQKMMGDKMISEAPMRLDAAKQFIPLEYELPGMSAYIAGKVETKIQVGLGFKGVVYDEGGKILKTDLEVSSHLREKVKAIQEGEPWLAVVGEPEHLFKYSQILLKQAEDAGIKYVLFFTTNDLAEGALTPPEGAYQFDKKDLAVKVNDPIKHMIGSVQDIPIGEGDRQPMFMQLRGKGMLLNSEESYDYDLGGRAKLSSRLELYTELAGGAGVEPSMVIVVDKGVPLHRVKAFIMLLDNNGIDDYLIIHNTSKRQKVYPMLDW</sequence>
<keyword evidence="3" id="KW-1185">Reference proteome</keyword>
<dbReference type="STRING" id="1123071.SAMN02745181_2808"/>
<dbReference type="RefSeq" id="WP_143184388.1">
    <property type="nucleotide sequence ID" value="NZ_FQYR01000005.1"/>
</dbReference>
<dbReference type="Proteomes" id="UP000184510">
    <property type="component" value="Unassembled WGS sequence"/>
</dbReference>
<evidence type="ECO:0000256" key="1">
    <source>
        <dbReference type="SAM" id="SignalP"/>
    </source>
</evidence>
<evidence type="ECO:0000313" key="2">
    <source>
        <dbReference type="EMBL" id="SHJ93230.1"/>
    </source>
</evidence>
<evidence type="ECO:0000313" key="3">
    <source>
        <dbReference type="Proteomes" id="UP000184510"/>
    </source>
</evidence>
<reference evidence="2 3" key="1">
    <citation type="submission" date="2016-11" db="EMBL/GenBank/DDBJ databases">
        <authorList>
            <person name="Jaros S."/>
            <person name="Januszkiewicz K."/>
            <person name="Wedrychowicz H."/>
        </authorList>
    </citation>
    <scope>NUCLEOTIDE SEQUENCE [LARGE SCALE GENOMIC DNA]</scope>
    <source>
        <strain evidence="2 3">DSM 18772</strain>
    </source>
</reference>
<dbReference type="EMBL" id="FQYR01000005">
    <property type="protein sequence ID" value="SHJ93230.1"/>
    <property type="molecule type" value="Genomic_DNA"/>
</dbReference>
<dbReference type="InParanoid" id="A0A1M6NBW5"/>
<accession>A0A1M6NBW5</accession>
<proteinExistence type="predicted"/>
<name>A0A1M6NBW5_9BACT</name>
<dbReference type="AlphaFoldDB" id="A0A1M6NBW5"/>
<protein>
    <submittedName>
        <fullName evidence="2">Uncharacterized protein</fullName>
    </submittedName>
</protein>
<keyword evidence="1" id="KW-0732">Signal</keyword>